<sequence length="44" mass="5157">MTKQRVHIGLNLCDSPLIKGLFGYKWMLRMRQKCANLEDFTVNS</sequence>
<keyword evidence="2" id="KW-1185">Reference proteome</keyword>
<accession>A0A2S7KBI7</accession>
<proteinExistence type="predicted"/>
<evidence type="ECO:0000313" key="2">
    <source>
        <dbReference type="Proteomes" id="UP000238314"/>
    </source>
</evidence>
<protein>
    <submittedName>
        <fullName evidence="1">Penicillin-binding protein</fullName>
    </submittedName>
</protein>
<name>A0A2S7KBI7_9FLAO</name>
<organism evidence="1 2">
    <name type="scientific">Chryseobacterium piscicola</name>
    <dbReference type="NCBI Taxonomy" id="551459"/>
    <lineage>
        <taxon>Bacteria</taxon>
        <taxon>Pseudomonadati</taxon>
        <taxon>Bacteroidota</taxon>
        <taxon>Flavobacteriia</taxon>
        <taxon>Flavobacteriales</taxon>
        <taxon>Weeksellaceae</taxon>
        <taxon>Chryseobacterium group</taxon>
        <taxon>Chryseobacterium</taxon>
    </lineage>
</organism>
<dbReference type="Proteomes" id="UP000238314">
    <property type="component" value="Unassembled WGS sequence"/>
</dbReference>
<dbReference type="EMBL" id="MUGO01000030">
    <property type="protein sequence ID" value="PQA90005.1"/>
    <property type="molecule type" value="Genomic_DNA"/>
</dbReference>
<dbReference type="AlphaFoldDB" id="A0A2S7KBI7"/>
<comment type="caution">
    <text evidence="1">The sequence shown here is derived from an EMBL/GenBank/DDBJ whole genome shotgun (WGS) entry which is preliminary data.</text>
</comment>
<evidence type="ECO:0000313" key="1">
    <source>
        <dbReference type="EMBL" id="PQA90005.1"/>
    </source>
</evidence>
<gene>
    <name evidence="1" type="ORF">B0A70_15310</name>
</gene>
<reference evidence="1 2" key="1">
    <citation type="submission" date="2016-11" db="EMBL/GenBank/DDBJ databases">
        <title>Whole genomes of Flavobacteriaceae.</title>
        <authorList>
            <person name="Stine C."/>
            <person name="Li C."/>
            <person name="Tadesse D."/>
        </authorList>
    </citation>
    <scope>NUCLEOTIDE SEQUENCE [LARGE SCALE GENOMIC DNA]</scope>
    <source>
        <strain evidence="1 2">DSM 21068</strain>
    </source>
</reference>